<dbReference type="EMBL" id="LSCR01000015">
    <property type="protein sequence ID" value="KXB34418.1"/>
    <property type="molecule type" value="Genomic_DNA"/>
</dbReference>
<organism evidence="3 4">
    <name type="scientific">Atopobium deltae</name>
    <dbReference type="NCBI Taxonomy" id="1393034"/>
    <lineage>
        <taxon>Bacteria</taxon>
        <taxon>Bacillati</taxon>
        <taxon>Actinomycetota</taxon>
        <taxon>Coriobacteriia</taxon>
        <taxon>Coriobacteriales</taxon>
        <taxon>Atopobiaceae</taxon>
        <taxon>Atopobium</taxon>
    </lineage>
</organism>
<keyword evidence="4" id="KW-1185">Reference proteome</keyword>
<dbReference type="InterPro" id="IPR007074">
    <property type="entry name" value="LicD/FKTN/FKRP_NTP_transf"/>
</dbReference>
<dbReference type="OrthoDB" id="3780655at2"/>
<comment type="caution">
    <text evidence="3">The sequence shown here is derived from an EMBL/GenBank/DDBJ whole genome shotgun (WGS) entry which is preliminary data.</text>
</comment>
<dbReference type="Pfam" id="PF04991">
    <property type="entry name" value="LicD"/>
    <property type="match status" value="1"/>
</dbReference>
<evidence type="ECO:0000259" key="2">
    <source>
        <dbReference type="Pfam" id="PF04991"/>
    </source>
</evidence>
<feature type="domain" description="LicD/FKTN/FKRP nucleotidyltransferase" evidence="2">
    <location>
        <begin position="127"/>
        <end position="339"/>
    </location>
</feature>
<name>A0A133XU15_9ACTN</name>
<reference evidence="4" key="1">
    <citation type="submission" date="2016-01" db="EMBL/GenBank/DDBJ databases">
        <authorList>
            <person name="Mitreva M."/>
            <person name="Pepin K.H."/>
            <person name="Mihindukulasuriya K.A."/>
            <person name="Fulton R."/>
            <person name="Fronick C."/>
            <person name="O'Laughlin M."/>
            <person name="Miner T."/>
            <person name="Herter B."/>
            <person name="Rosa B.A."/>
            <person name="Cordes M."/>
            <person name="Tomlinson C."/>
            <person name="Wollam A."/>
            <person name="Palsikar V.B."/>
            <person name="Mardis E.R."/>
            <person name="Wilson R.K."/>
        </authorList>
    </citation>
    <scope>NUCLEOTIDE SEQUENCE [LARGE SCALE GENOMIC DNA]</scope>
    <source>
        <strain evidence="4">DNF00019</strain>
    </source>
</reference>
<dbReference type="PANTHER" id="PTHR43404:SF2">
    <property type="entry name" value="LIPOPOLYSACCHARIDE CHOLINEPHOSPHOTRANSFERASE LICD"/>
    <property type="match status" value="1"/>
</dbReference>
<keyword evidence="1" id="KW-0175">Coiled coil</keyword>
<dbReference type="PANTHER" id="PTHR43404">
    <property type="entry name" value="LIPOPOLYSACCHARIDE CHOLINEPHOSPHOTRANSFERASE LICD"/>
    <property type="match status" value="1"/>
</dbReference>
<dbReference type="RefSeq" id="WP_066305502.1">
    <property type="nucleotide sequence ID" value="NZ_KQ959495.1"/>
</dbReference>
<protein>
    <submittedName>
        <fullName evidence="3">LICD family protein</fullName>
    </submittedName>
</protein>
<dbReference type="STRING" id="1393034.HMPREF3192_00857"/>
<feature type="coiled-coil region" evidence="1">
    <location>
        <begin position="19"/>
        <end position="67"/>
    </location>
</feature>
<dbReference type="GO" id="GO:0009100">
    <property type="term" value="P:glycoprotein metabolic process"/>
    <property type="evidence" value="ECO:0007669"/>
    <property type="project" value="UniProtKB-ARBA"/>
</dbReference>
<accession>A0A133XU15</accession>
<evidence type="ECO:0000313" key="4">
    <source>
        <dbReference type="Proteomes" id="UP000070675"/>
    </source>
</evidence>
<gene>
    <name evidence="3" type="ORF">HMPREF3192_00857</name>
</gene>
<dbReference type="AlphaFoldDB" id="A0A133XU15"/>
<dbReference type="InterPro" id="IPR052942">
    <property type="entry name" value="LPS_cholinephosphotransferase"/>
</dbReference>
<dbReference type="Proteomes" id="UP000070675">
    <property type="component" value="Unassembled WGS sequence"/>
</dbReference>
<sequence length="379" mass="43913">MGSFIQHVIDHLPSSKRAVRNVHTKLDRLEQQVSGLQAMLALQESLMHEQLQQLQRYEQLQQELRTEVLTNRAQASLFDWSLFRRDGEDDRSAQQRFFAQLPQATGTVRLIQRGCAGLLQEFAAIAHKHQLPYWVDFGTLLGAVRHQGFIPWDDDVDLSMMRDDITRLCALLKDDPELVQRYRVTLIYDPYACCRQLRFRYADDKNPCFLDIFFYDYKGAWSSQERDCFIELRRQLKADLHSLSFYNEWCEQGYWPVGHPHTDEVEAVFAKYQRLVHKEGILAEKTTSQGIVCGLDNVDGECAYTVANDDIFPLQTMRFESFEVLAPVHVEAVLAQLYGDIYQLPDDIISHFQHIDRAALEDPAQARVIEEGIASNPWI</sequence>
<proteinExistence type="predicted"/>
<evidence type="ECO:0000313" key="3">
    <source>
        <dbReference type="EMBL" id="KXB34418.1"/>
    </source>
</evidence>
<dbReference type="PATRIC" id="fig|1393034.3.peg.827"/>
<evidence type="ECO:0000256" key="1">
    <source>
        <dbReference type="SAM" id="Coils"/>
    </source>
</evidence>